<dbReference type="GO" id="GO:0016491">
    <property type="term" value="F:oxidoreductase activity"/>
    <property type="evidence" value="ECO:0007669"/>
    <property type="project" value="InterPro"/>
</dbReference>
<dbReference type="Proteomes" id="UP000550729">
    <property type="component" value="Unassembled WGS sequence"/>
</dbReference>
<gene>
    <name evidence="2" type="ORF">HH308_25215</name>
</gene>
<protein>
    <submittedName>
        <fullName evidence="2">DUF2236 domain-containing protein</fullName>
    </submittedName>
</protein>
<sequence>MALDTLAHVTATVAALPSAAIAKRKAAKRNPNEGLDPAEDYTEIYRNLTIYEFPWDMNQSLSFALFRTYAVPSIGALLDETRQFCDFTQKRYDDTALLLEAPLIDGFDSATGKSAMRRINQMHKMYDISNDDMRYVLSTFVVVPTRWIADYGWRQLTDAEVLATVHFYQDLGRHMAIKDIPATYDEFAALMDSYEEAHFDYDAGARRVADATKELMTTFYPRPARSAVEVFSRALMDEPLITAFGYRQPHAAVRAVSHGALRLRGRLLSVMPSRTEPQYTRDLPNIRSYPNGYDLEKLGTFAKGCPVPH</sequence>
<dbReference type="PANTHER" id="PTHR36124">
    <property type="match status" value="1"/>
</dbReference>
<accession>A0A848L0W7</accession>
<dbReference type="Pfam" id="PF09995">
    <property type="entry name" value="MPAB_Lcp_cat"/>
    <property type="match status" value="1"/>
</dbReference>
<dbReference type="PANTHER" id="PTHR36124:SF1">
    <property type="entry name" value="ER-BOUND OXYGENASE MPAB_MPAB'_RUBBER OXYGENASE CATALYTIC DOMAIN-CONTAINING PROTEIN"/>
    <property type="match status" value="1"/>
</dbReference>
<dbReference type="EMBL" id="JABBNB010000037">
    <property type="protein sequence ID" value="NMO04524.1"/>
    <property type="molecule type" value="Genomic_DNA"/>
</dbReference>
<feature type="domain" description="ER-bound oxygenase mpaB/mpaB'/Rubber oxygenase catalytic" evidence="1">
    <location>
        <begin position="70"/>
        <end position="257"/>
    </location>
</feature>
<evidence type="ECO:0000313" key="2">
    <source>
        <dbReference type="EMBL" id="NMO04524.1"/>
    </source>
</evidence>
<keyword evidence="3" id="KW-1185">Reference proteome</keyword>
<comment type="caution">
    <text evidence="2">The sequence shown here is derived from an EMBL/GenBank/DDBJ whole genome shotgun (WGS) entry which is preliminary data.</text>
</comment>
<evidence type="ECO:0000259" key="1">
    <source>
        <dbReference type="Pfam" id="PF09995"/>
    </source>
</evidence>
<dbReference type="InterPro" id="IPR046366">
    <property type="entry name" value="MPAB"/>
</dbReference>
<organism evidence="2 3">
    <name type="scientific">Gordonia asplenii</name>
    <dbReference type="NCBI Taxonomy" id="2725283"/>
    <lineage>
        <taxon>Bacteria</taxon>
        <taxon>Bacillati</taxon>
        <taxon>Actinomycetota</taxon>
        <taxon>Actinomycetes</taxon>
        <taxon>Mycobacteriales</taxon>
        <taxon>Gordoniaceae</taxon>
        <taxon>Gordonia</taxon>
    </lineage>
</organism>
<dbReference type="RefSeq" id="WP_170197030.1">
    <property type="nucleotide sequence ID" value="NZ_JABBNB010000037.1"/>
</dbReference>
<reference evidence="2 3" key="1">
    <citation type="submission" date="2020-04" db="EMBL/GenBank/DDBJ databases">
        <title>Gordonia sp. nov. TBRC 11910.</title>
        <authorList>
            <person name="Suriyachadkun C."/>
        </authorList>
    </citation>
    <scope>NUCLEOTIDE SEQUENCE [LARGE SCALE GENOMIC DNA]</scope>
    <source>
        <strain evidence="2 3">TBRC 11910</strain>
    </source>
</reference>
<proteinExistence type="predicted"/>
<name>A0A848L0W7_9ACTN</name>
<evidence type="ECO:0000313" key="3">
    <source>
        <dbReference type="Proteomes" id="UP000550729"/>
    </source>
</evidence>
<dbReference type="InterPro" id="IPR018713">
    <property type="entry name" value="MPAB/Lcp_cat_dom"/>
</dbReference>
<dbReference type="AlphaFoldDB" id="A0A848L0W7"/>